<dbReference type="OrthoDB" id="5423599at2759"/>
<keyword evidence="7" id="KW-1185">Reference proteome</keyword>
<proteinExistence type="inferred from homology"/>
<dbReference type="Pfam" id="PF03129">
    <property type="entry name" value="HGTP_anticodon"/>
    <property type="match status" value="1"/>
</dbReference>
<dbReference type="InterPro" id="IPR036621">
    <property type="entry name" value="Anticodon-bd_dom_sf"/>
</dbReference>
<dbReference type="PANTHER" id="PTHR11451:SF46">
    <property type="entry name" value="THREONINE--TRNA LIGASE"/>
    <property type="match status" value="1"/>
</dbReference>
<evidence type="ECO:0000259" key="4">
    <source>
        <dbReference type="Pfam" id="PF00587"/>
    </source>
</evidence>
<evidence type="ECO:0000259" key="5">
    <source>
        <dbReference type="Pfam" id="PF03129"/>
    </source>
</evidence>
<comment type="similarity">
    <text evidence="1">Belongs to the class-II aminoacyl-tRNA synthetase family.</text>
</comment>
<dbReference type="InterPro" id="IPR002320">
    <property type="entry name" value="Thr-tRNA-ligase_IIa"/>
</dbReference>
<dbReference type="InterPro" id="IPR002314">
    <property type="entry name" value="aa-tRNA-synt_IIb"/>
</dbReference>
<keyword evidence="2" id="KW-0648">Protein biosynthesis</keyword>
<dbReference type="SUPFAM" id="SSF55681">
    <property type="entry name" value="Class II aaRS and biotin synthetases"/>
    <property type="match status" value="1"/>
</dbReference>
<dbReference type="GO" id="GO:0006435">
    <property type="term" value="P:threonyl-tRNA aminoacylation"/>
    <property type="evidence" value="ECO:0007669"/>
    <property type="project" value="InterPro"/>
</dbReference>
<dbReference type="GO" id="GO:0005739">
    <property type="term" value="C:mitochondrion"/>
    <property type="evidence" value="ECO:0007669"/>
    <property type="project" value="TreeGrafter"/>
</dbReference>
<dbReference type="Pfam" id="PF00587">
    <property type="entry name" value="tRNA-synt_2b"/>
    <property type="match status" value="1"/>
</dbReference>
<sequence>MWKNAQEALVNSSRKSINIVTVKEEAAPYYGPRADIIMRDGHGRYHLFARIQLDFELPERFDLGFMSEDGQRQRPILIHRSVTGPVETFLAIVDSECNGFWPFWMSPNHVVVMPVSLVSVPYARKIQQQLTEAEFQVQADMSCVGSLNRRIKNTVVTKCNFILVVGKNEAANGTVNVRTRNDIVLGEFLVEDVIKLFRVFMKEHTNDAQCADAFTKLRVTDAGKCCS</sequence>
<evidence type="ECO:0000256" key="3">
    <source>
        <dbReference type="ARBA" id="ARBA00031900"/>
    </source>
</evidence>
<evidence type="ECO:0000313" key="7">
    <source>
        <dbReference type="Proteomes" id="UP000053660"/>
    </source>
</evidence>
<dbReference type="EMBL" id="KN554953">
    <property type="protein sequence ID" value="KHJ88943.1"/>
    <property type="molecule type" value="Genomic_DNA"/>
</dbReference>
<dbReference type="PANTHER" id="PTHR11451">
    <property type="entry name" value="THREONINE-TRNA LIGASE"/>
    <property type="match status" value="1"/>
</dbReference>
<dbReference type="Gene3D" id="3.40.50.800">
    <property type="entry name" value="Anticodon-binding domain"/>
    <property type="match status" value="1"/>
</dbReference>
<dbReference type="InterPro" id="IPR045864">
    <property type="entry name" value="aa-tRNA-synth_II/BPL/LPL"/>
</dbReference>
<dbReference type="SUPFAM" id="SSF52954">
    <property type="entry name" value="Class II aaRS ABD-related"/>
    <property type="match status" value="1"/>
</dbReference>
<evidence type="ECO:0000256" key="1">
    <source>
        <dbReference type="ARBA" id="ARBA00008226"/>
    </source>
</evidence>
<organism evidence="6 7">
    <name type="scientific">Oesophagostomum dentatum</name>
    <name type="common">Nodular worm</name>
    <dbReference type="NCBI Taxonomy" id="61180"/>
    <lineage>
        <taxon>Eukaryota</taxon>
        <taxon>Metazoa</taxon>
        <taxon>Ecdysozoa</taxon>
        <taxon>Nematoda</taxon>
        <taxon>Chromadorea</taxon>
        <taxon>Rhabditida</taxon>
        <taxon>Rhabditina</taxon>
        <taxon>Rhabditomorpha</taxon>
        <taxon>Strongyloidea</taxon>
        <taxon>Strongylidae</taxon>
        <taxon>Oesophagostomum</taxon>
    </lineage>
</organism>
<dbReference type="PRINTS" id="PR01047">
    <property type="entry name" value="TRNASYNTHTHR"/>
</dbReference>
<evidence type="ECO:0000256" key="2">
    <source>
        <dbReference type="ARBA" id="ARBA00022917"/>
    </source>
</evidence>
<dbReference type="AlphaFoldDB" id="A0A0B1SUE6"/>
<dbReference type="GO" id="GO:0004829">
    <property type="term" value="F:threonine-tRNA ligase activity"/>
    <property type="evidence" value="ECO:0007669"/>
    <property type="project" value="InterPro"/>
</dbReference>
<accession>A0A0B1SUE6</accession>
<feature type="domain" description="Aminoacyl-tRNA synthetase class II (G/ P/ S/T)" evidence="4">
    <location>
        <begin position="3"/>
        <end position="93"/>
    </location>
</feature>
<dbReference type="Gene3D" id="3.30.930.10">
    <property type="entry name" value="Bira Bifunctional Protein, Domain 2"/>
    <property type="match status" value="1"/>
</dbReference>
<name>A0A0B1SUE6_OESDE</name>
<dbReference type="Proteomes" id="UP000053660">
    <property type="component" value="Unassembled WGS sequence"/>
</dbReference>
<dbReference type="GO" id="GO:0005524">
    <property type="term" value="F:ATP binding"/>
    <property type="evidence" value="ECO:0007669"/>
    <property type="project" value="InterPro"/>
</dbReference>
<protein>
    <recommendedName>
        <fullName evidence="3">Threonyl-tRNA synthetase</fullName>
    </recommendedName>
</protein>
<dbReference type="InterPro" id="IPR004154">
    <property type="entry name" value="Anticodon-bd"/>
</dbReference>
<reference evidence="6 7" key="1">
    <citation type="submission" date="2014-03" db="EMBL/GenBank/DDBJ databases">
        <title>Draft genome of the hookworm Oesophagostomum dentatum.</title>
        <authorList>
            <person name="Mitreva M."/>
        </authorList>
    </citation>
    <scope>NUCLEOTIDE SEQUENCE [LARGE SCALE GENOMIC DNA]</scope>
    <source>
        <strain evidence="6 7">OD-Hann</strain>
    </source>
</reference>
<feature type="domain" description="Anticodon-binding" evidence="5">
    <location>
        <begin position="109"/>
        <end position="197"/>
    </location>
</feature>
<evidence type="ECO:0000313" key="6">
    <source>
        <dbReference type="EMBL" id="KHJ88943.1"/>
    </source>
</evidence>
<gene>
    <name evidence="6" type="ORF">OESDEN_11253</name>
</gene>